<comment type="pathway">
    <text evidence="2">Cofactor biosynthesis; biotin biosynthesis.</text>
</comment>
<dbReference type="InterPro" id="IPR015422">
    <property type="entry name" value="PyrdxlP-dep_Trfase_small"/>
</dbReference>
<dbReference type="PROSITE" id="PS00599">
    <property type="entry name" value="AA_TRANSFER_CLASS_2"/>
    <property type="match status" value="1"/>
</dbReference>
<keyword evidence="8 12" id="KW-0663">Pyridoxal phosphate</keyword>
<accession>A0AAU8M1N7</accession>
<dbReference type="AlphaFoldDB" id="A0AAU8M1N7"/>
<dbReference type="EMBL" id="CP159373">
    <property type="protein sequence ID" value="XCN75036.1"/>
    <property type="molecule type" value="Genomic_DNA"/>
</dbReference>
<gene>
    <name evidence="14" type="ORF">Q3M24_09975</name>
</gene>
<dbReference type="CDD" id="cd06454">
    <property type="entry name" value="KBL_like"/>
    <property type="match status" value="1"/>
</dbReference>
<dbReference type="InterPro" id="IPR004839">
    <property type="entry name" value="Aminotransferase_I/II_large"/>
</dbReference>
<dbReference type="InterPro" id="IPR015421">
    <property type="entry name" value="PyrdxlP-dep_Trfase_major"/>
</dbReference>
<evidence type="ECO:0000256" key="4">
    <source>
        <dbReference type="ARBA" id="ARBA00011738"/>
    </source>
</evidence>
<evidence type="ECO:0000256" key="8">
    <source>
        <dbReference type="ARBA" id="ARBA00022898"/>
    </source>
</evidence>
<dbReference type="InterPro" id="IPR001917">
    <property type="entry name" value="Aminotrans_II_pyridoxalP_BS"/>
</dbReference>
<dbReference type="EC" id="2.3.1.47" evidence="5"/>
<evidence type="ECO:0000256" key="12">
    <source>
        <dbReference type="RuleBase" id="RU003693"/>
    </source>
</evidence>
<dbReference type="PANTHER" id="PTHR13693:SF100">
    <property type="entry name" value="8-AMINO-7-OXONONANOATE SYNTHASE"/>
    <property type="match status" value="1"/>
</dbReference>
<evidence type="ECO:0000256" key="2">
    <source>
        <dbReference type="ARBA" id="ARBA00004746"/>
    </source>
</evidence>
<comment type="cofactor">
    <cofactor evidence="1 12">
        <name>pyridoxal 5'-phosphate</name>
        <dbReference type="ChEBI" id="CHEBI:597326"/>
    </cofactor>
</comment>
<keyword evidence="6 14" id="KW-0808">Transferase</keyword>
<dbReference type="PANTHER" id="PTHR13693">
    <property type="entry name" value="CLASS II AMINOTRANSFERASE/8-AMINO-7-OXONONANOATE SYNTHASE"/>
    <property type="match status" value="1"/>
</dbReference>
<evidence type="ECO:0000256" key="10">
    <source>
        <dbReference type="ARBA" id="ARBA00033381"/>
    </source>
</evidence>
<reference evidence="14" key="1">
    <citation type="journal article" date="2024" name="Syst. Appl. Microbiol.">
        <title>First single-strain enrichments of Electrothrix cable bacteria, description of E. aestuarii sp. nov. and E. rattekaaiensis sp. nov., and proposal of a cable bacteria taxonomy following the rules of the SeqCode.</title>
        <authorList>
            <person name="Plum-Jensen L.E."/>
            <person name="Schramm A."/>
            <person name="Marshall I.P.G."/>
        </authorList>
    </citation>
    <scope>NUCLEOTIDE SEQUENCE</scope>
    <source>
        <strain evidence="14">Rat1</strain>
    </source>
</reference>
<evidence type="ECO:0000256" key="6">
    <source>
        <dbReference type="ARBA" id="ARBA00022679"/>
    </source>
</evidence>
<sequence length="399" mass="44152">MNSFTCRLTDQLQVLSEQGVRRKMLSVQPTGSASLQHQDVGFLNLASNDYLGLAGDKALLRRFYAALEQEPFFERYALGSGASRLMTGNHAQYAFLEEGLARVYQKDKALIFNSGYHINIGLLPALARKGDLILADKLCHASLIDGMRLSGAKMIRYPHLDYVSLEKLLQKYRAGGRAQKKQTIFIVTESIFSMDGDCADLPALVRLKEEYDAVLYVDEAHSVGVRGEKGLGLAEEQSVVEHVDLLVGTFGKAWGGQGAFVVCEETVYNYLVNTARSLIFTTALPPVNIHWLNFVLPLILGMAEERKNLARMAQDLRKAVQDVGLRTGGESHIIPIMIGDEDRAVQIAEYLRRKGFWVQAVRTPTVPRGTARLRLSLCAGMESEQLASLPEHISQALAV</sequence>
<proteinExistence type="inferred from homology"/>
<evidence type="ECO:0000256" key="7">
    <source>
        <dbReference type="ARBA" id="ARBA00022756"/>
    </source>
</evidence>
<evidence type="ECO:0000256" key="11">
    <source>
        <dbReference type="ARBA" id="ARBA00047715"/>
    </source>
</evidence>
<dbReference type="SUPFAM" id="SSF53383">
    <property type="entry name" value="PLP-dependent transferases"/>
    <property type="match status" value="1"/>
</dbReference>
<keyword evidence="7" id="KW-0093">Biotin biosynthesis</keyword>
<reference evidence="14" key="2">
    <citation type="submission" date="2024-06" db="EMBL/GenBank/DDBJ databases">
        <authorList>
            <person name="Plum-Jensen L.E."/>
            <person name="Schramm A."/>
            <person name="Marshall I.P.G."/>
        </authorList>
    </citation>
    <scope>NUCLEOTIDE SEQUENCE</scope>
    <source>
        <strain evidence="14">Rat1</strain>
    </source>
</reference>
<evidence type="ECO:0000256" key="9">
    <source>
        <dbReference type="ARBA" id="ARBA00032610"/>
    </source>
</evidence>
<name>A0AAU8M1N7_9BACT</name>
<feature type="domain" description="Aminotransferase class I/classII large" evidence="13">
    <location>
        <begin position="42"/>
        <end position="393"/>
    </location>
</feature>
<dbReference type="InterPro" id="IPR050087">
    <property type="entry name" value="AON_synthase_class-II"/>
</dbReference>
<dbReference type="InterPro" id="IPR015424">
    <property type="entry name" value="PyrdxlP-dep_Trfase"/>
</dbReference>
<comment type="subunit">
    <text evidence="4">Homodimer.</text>
</comment>
<dbReference type="GO" id="GO:0009102">
    <property type="term" value="P:biotin biosynthetic process"/>
    <property type="evidence" value="ECO:0007669"/>
    <property type="project" value="UniProtKB-KW"/>
</dbReference>
<dbReference type="Gene3D" id="3.40.640.10">
    <property type="entry name" value="Type I PLP-dependent aspartate aminotransferase-like (Major domain)"/>
    <property type="match status" value="1"/>
</dbReference>
<dbReference type="KEGG" id="eaj:Q3M24_09975"/>
<organism evidence="14">
    <name type="scientific">Candidatus Electrothrix aestuarii</name>
    <dbReference type="NCBI Taxonomy" id="3062594"/>
    <lineage>
        <taxon>Bacteria</taxon>
        <taxon>Pseudomonadati</taxon>
        <taxon>Thermodesulfobacteriota</taxon>
        <taxon>Desulfobulbia</taxon>
        <taxon>Desulfobulbales</taxon>
        <taxon>Desulfobulbaceae</taxon>
        <taxon>Candidatus Electrothrix</taxon>
    </lineage>
</organism>
<evidence type="ECO:0000313" key="14">
    <source>
        <dbReference type="EMBL" id="XCN75036.1"/>
    </source>
</evidence>
<evidence type="ECO:0000256" key="3">
    <source>
        <dbReference type="ARBA" id="ARBA00010008"/>
    </source>
</evidence>
<protein>
    <recommendedName>
        <fullName evidence="5">8-amino-7-oxononanoate synthase</fullName>
        <ecNumber evidence="5">2.3.1.47</ecNumber>
    </recommendedName>
    <alternativeName>
        <fullName evidence="9">7-keto-8-amino-pelargonic acid synthase</fullName>
    </alternativeName>
    <alternativeName>
        <fullName evidence="10">8-amino-7-ketopelargonate synthase</fullName>
    </alternativeName>
</protein>
<dbReference type="Pfam" id="PF00155">
    <property type="entry name" value="Aminotran_1_2"/>
    <property type="match status" value="1"/>
</dbReference>
<comment type="similarity">
    <text evidence="3">Belongs to the class-II pyridoxal-phosphate-dependent aminotransferase family. BioF subfamily.</text>
</comment>
<dbReference type="GO" id="GO:0008710">
    <property type="term" value="F:8-amino-7-oxononanoate synthase activity"/>
    <property type="evidence" value="ECO:0007669"/>
    <property type="project" value="UniProtKB-EC"/>
</dbReference>
<dbReference type="GO" id="GO:0030170">
    <property type="term" value="F:pyridoxal phosphate binding"/>
    <property type="evidence" value="ECO:0007669"/>
    <property type="project" value="InterPro"/>
</dbReference>
<evidence type="ECO:0000256" key="5">
    <source>
        <dbReference type="ARBA" id="ARBA00013187"/>
    </source>
</evidence>
<evidence type="ECO:0000256" key="1">
    <source>
        <dbReference type="ARBA" id="ARBA00001933"/>
    </source>
</evidence>
<evidence type="ECO:0000259" key="13">
    <source>
        <dbReference type="Pfam" id="PF00155"/>
    </source>
</evidence>
<dbReference type="Gene3D" id="3.90.1150.10">
    <property type="entry name" value="Aspartate Aminotransferase, domain 1"/>
    <property type="match status" value="1"/>
</dbReference>
<comment type="catalytic activity">
    <reaction evidence="11">
        <text>6-carboxyhexanoyl-[ACP] + L-alanine + H(+) = (8S)-8-amino-7-oxononanoate + holo-[ACP] + CO2</text>
        <dbReference type="Rhea" id="RHEA:42288"/>
        <dbReference type="Rhea" id="RHEA-COMP:9685"/>
        <dbReference type="Rhea" id="RHEA-COMP:9955"/>
        <dbReference type="ChEBI" id="CHEBI:15378"/>
        <dbReference type="ChEBI" id="CHEBI:16526"/>
        <dbReference type="ChEBI" id="CHEBI:57972"/>
        <dbReference type="ChEBI" id="CHEBI:64479"/>
        <dbReference type="ChEBI" id="CHEBI:78846"/>
        <dbReference type="ChEBI" id="CHEBI:149468"/>
        <dbReference type="EC" id="2.3.1.47"/>
    </reaction>
</comment>
<keyword evidence="14" id="KW-0012">Acyltransferase</keyword>